<keyword evidence="4" id="KW-0256">Endoplasmic reticulum</keyword>
<evidence type="ECO:0000313" key="12">
    <source>
        <dbReference type="EMBL" id="KAF2150465.1"/>
    </source>
</evidence>
<evidence type="ECO:0000256" key="7">
    <source>
        <dbReference type="ARBA" id="ARBA00023121"/>
    </source>
</evidence>
<name>A0A9P4MDX2_9PEZI</name>
<dbReference type="OrthoDB" id="26740at2759"/>
<evidence type="ECO:0000256" key="4">
    <source>
        <dbReference type="ARBA" id="ARBA00022824"/>
    </source>
</evidence>
<dbReference type="CDD" id="cd21675">
    <property type="entry name" value="SMP_TEX2"/>
    <property type="match status" value="1"/>
</dbReference>
<feature type="transmembrane region" description="Helical" evidence="10">
    <location>
        <begin position="7"/>
        <end position="31"/>
    </location>
</feature>
<evidence type="ECO:0000256" key="3">
    <source>
        <dbReference type="ARBA" id="ARBA00022692"/>
    </source>
</evidence>
<gene>
    <name evidence="12" type="ORF">K461DRAFT_211289</name>
</gene>
<evidence type="ECO:0000259" key="11">
    <source>
        <dbReference type="PROSITE" id="PS51847"/>
    </source>
</evidence>
<dbReference type="AlphaFoldDB" id="A0A9P4MDX2"/>
<evidence type="ECO:0000256" key="1">
    <source>
        <dbReference type="ARBA" id="ARBA00004586"/>
    </source>
</evidence>
<evidence type="ECO:0000256" key="2">
    <source>
        <dbReference type="ARBA" id="ARBA00022448"/>
    </source>
</evidence>
<sequence length="478" mass="53664">MSFQALLVIYILGGLTFIPLILLSLFAFSYFTLPRVPSQSSDKPSEASAKVTTESDSESSKDDNPFDDEDAGLGAGNDAAGYFAVCREYVPGGINGKPPERSSPAGEVLSSESPSVYQSMYRSIFERNKNQTPSVEGDKKDTKTVKRPRNVFFVVLRHKHLLLFDNADQLEVRHVISLLHHDIDIYGGGEKLVEGDLWIKKNCIRLTRRTLAGHNGPTSQPFYIFSDNCSDKEDFYHALLLAQTNAREHDRPPPPRQINTDDIIKLVQALHRSDADPHCRWINALMGRVFLAIYKTQEIEDAIKAKIDRKISRVSKPNFISSIQVQNVQMGNTAPIFSNPKLKELMVDGSLTIETDVRYNGGFKLQIAAIARIELGSRIRAREVDLVLAGVLRKLSGHLLIRIKPPPSNRLWFTFETPPQMDFAVEPVVSSMQITYSVILRAIESRIKEVIGETLVLPNWDDMPFFDTLPQSVRGGIW</sequence>
<dbReference type="PANTHER" id="PTHR13466">
    <property type="entry name" value="TEX2 PROTEIN-RELATED"/>
    <property type="match status" value="1"/>
</dbReference>
<protein>
    <recommendedName>
        <fullName evidence="11">SMP-LTD domain-containing protein</fullName>
    </recommendedName>
</protein>
<accession>A0A9P4MDX2</accession>
<dbReference type="GO" id="GO:1990456">
    <property type="term" value="P:mitochondrion-endoplasmic reticulum membrane tethering"/>
    <property type="evidence" value="ECO:0007669"/>
    <property type="project" value="TreeGrafter"/>
</dbReference>
<dbReference type="GO" id="GO:0008289">
    <property type="term" value="F:lipid binding"/>
    <property type="evidence" value="ECO:0007669"/>
    <property type="project" value="UniProtKB-KW"/>
</dbReference>
<evidence type="ECO:0000256" key="6">
    <source>
        <dbReference type="ARBA" id="ARBA00023055"/>
    </source>
</evidence>
<feature type="domain" description="SMP-LTD" evidence="11">
    <location>
        <begin position="271"/>
        <end position="466"/>
    </location>
</feature>
<comment type="caution">
    <text evidence="12">The sequence shown here is derived from an EMBL/GenBank/DDBJ whole genome shotgun (WGS) entry which is preliminary data.</text>
</comment>
<dbReference type="PANTHER" id="PTHR13466:SF19">
    <property type="entry name" value="NUCLEUS-VACUOLE JUNCTION PROTEIN 2"/>
    <property type="match status" value="1"/>
</dbReference>
<feature type="region of interest" description="Disordered" evidence="9">
    <location>
        <begin position="95"/>
        <end position="114"/>
    </location>
</feature>
<dbReference type="GO" id="GO:0005789">
    <property type="term" value="C:endoplasmic reticulum membrane"/>
    <property type="evidence" value="ECO:0007669"/>
    <property type="project" value="UniProtKB-SubCell"/>
</dbReference>
<evidence type="ECO:0000256" key="8">
    <source>
        <dbReference type="ARBA" id="ARBA00023136"/>
    </source>
</evidence>
<dbReference type="GO" id="GO:0015914">
    <property type="term" value="P:phospholipid transport"/>
    <property type="evidence" value="ECO:0007669"/>
    <property type="project" value="TreeGrafter"/>
</dbReference>
<feature type="non-terminal residue" evidence="12">
    <location>
        <position position="478"/>
    </location>
</feature>
<keyword evidence="3 10" id="KW-0812">Transmembrane</keyword>
<dbReference type="InterPro" id="IPR019411">
    <property type="entry name" value="MMM1_dom"/>
</dbReference>
<keyword evidence="5 10" id="KW-1133">Transmembrane helix</keyword>
<keyword evidence="8 10" id="KW-0472">Membrane</keyword>
<keyword evidence="6" id="KW-0445">Lipid transport</keyword>
<evidence type="ECO:0000256" key="9">
    <source>
        <dbReference type="SAM" id="MobiDB-lite"/>
    </source>
</evidence>
<dbReference type="EMBL" id="ML996089">
    <property type="protein sequence ID" value="KAF2150465.1"/>
    <property type="molecule type" value="Genomic_DNA"/>
</dbReference>
<dbReference type="InterPro" id="IPR031468">
    <property type="entry name" value="SMP_LBD"/>
</dbReference>
<dbReference type="Proteomes" id="UP000799439">
    <property type="component" value="Unassembled WGS sequence"/>
</dbReference>
<comment type="subcellular location">
    <subcellularLocation>
        <location evidence="1">Endoplasmic reticulum membrane</location>
    </subcellularLocation>
</comment>
<keyword evidence="7" id="KW-0446">Lipid-binding</keyword>
<dbReference type="PROSITE" id="PS51847">
    <property type="entry name" value="SMP"/>
    <property type="match status" value="1"/>
</dbReference>
<reference evidence="12" key="1">
    <citation type="journal article" date="2020" name="Stud. Mycol.">
        <title>101 Dothideomycetes genomes: a test case for predicting lifestyles and emergence of pathogens.</title>
        <authorList>
            <person name="Haridas S."/>
            <person name="Albert R."/>
            <person name="Binder M."/>
            <person name="Bloem J."/>
            <person name="Labutti K."/>
            <person name="Salamov A."/>
            <person name="Andreopoulos B."/>
            <person name="Baker S."/>
            <person name="Barry K."/>
            <person name="Bills G."/>
            <person name="Bluhm B."/>
            <person name="Cannon C."/>
            <person name="Castanera R."/>
            <person name="Culley D."/>
            <person name="Daum C."/>
            <person name="Ezra D."/>
            <person name="Gonzalez J."/>
            <person name="Henrissat B."/>
            <person name="Kuo A."/>
            <person name="Liang C."/>
            <person name="Lipzen A."/>
            <person name="Lutzoni F."/>
            <person name="Magnuson J."/>
            <person name="Mondo S."/>
            <person name="Nolan M."/>
            <person name="Ohm R."/>
            <person name="Pangilinan J."/>
            <person name="Park H.-J."/>
            <person name="Ramirez L."/>
            <person name="Alfaro M."/>
            <person name="Sun H."/>
            <person name="Tritt A."/>
            <person name="Yoshinaga Y."/>
            <person name="Zwiers L.-H."/>
            <person name="Turgeon B."/>
            <person name="Goodwin S."/>
            <person name="Spatafora J."/>
            <person name="Crous P."/>
            <person name="Grigoriev I."/>
        </authorList>
    </citation>
    <scope>NUCLEOTIDE SEQUENCE</scope>
    <source>
        <strain evidence="12">CBS 260.36</strain>
    </source>
</reference>
<evidence type="ECO:0000313" key="13">
    <source>
        <dbReference type="Proteomes" id="UP000799439"/>
    </source>
</evidence>
<evidence type="ECO:0000256" key="5">
    <source>
        <dbReference type="ARBA" id="ARBA00022989"/>
    </source>
</evidence>
<dbReference type="GO" id="GO:0032865">
    <property type="term" value="C:ERMES complex"/>
    <property type="evidence" value="ECO:0007669"/>
    <property type="project" value="TreeGrafter"/>
</dbReference>
<feature type="region of interest" description="Disordered" evidence="9">
    <location>
        <begin position="36"/>
        <end position="71"/>
    </location>
</feature>
<keyword evidence="13" id="KW-1185">Reference proteome</keyword>
<evidence type="ECO:0000256" key="10">
    <source>
        <dbReference type="SAM" id="Phobius"/>
    </source>
</evidence>
<keyword evidence="2" id="KW-0813">Transport</keyword>
<dbReference type="Pfam" id="PF10296">
    <property type="entry name" value="MMM1"/>
    <property type="match status" value="1"/>
</dbReference>
<organism evidence="12 13">
    <name type="scientific">Myriangium duriaei CBS 260.36</name>
    <dbReference type="NCBI Taxonomy" id="1168546"/>
    <lineage>
        <taxon>Eukaryota</taxon>
        <taxon>Fungi</taxon>
        <taxon>Dikarya</taxon>
        <taxon>Ascomycota</taxon>
        <taxon>Pezizomycotina</taxon>
        <taxon>Dothideomycetes</taxon>
        <taxon>Dothideomycetidae</taxon>
        <taxon>Myriangiales</taxon>
        <taxon>Myriangiaceae</taxon>
        <taxon>Myriangium</taxon>
    </lineage>
</organism>
<proteinExistence type="predicted"/>